<organism evidence="4 5">
    <name type="scientific">Burkholderia anthina</name>
    <dbReference type="NCBI Taxonomy" id="179879"/>
    <lineage>
        <taxon>Bacteria</taxon>
        <taxon>Pseudomonadati</taxon>
        <taxon>Pseudomonadota</taxon>
        <taxon>Betaproteobacteria</taxon>
        <taxon>Burkholderiales</taxon>
        <taxon>Burkholderiaceae</taxon>
        <taxon>Burkholderia</taxon>
        <taxon>Burkholderia cepacia complex</taxon>
    </lineage>
</organism>
<feature type="transmembrane region" description="Helical" evidence="3">
    <location>
        <begin position="397"/>
        <end position="417"/>
    </location>
</feature>
<feature type="transmembrane region" description="Helical" evidence="3">
    <location>
        <begin position="347"/>
        <end position="368"/>
    </location>
</feature>
<accession>A0A7T7AKD8</accession>
<evidence type="ECO:0000256" key="1">
    <source>
        <dbReference type="ARBA" id="ARBA00009617"/>
    </source>
</evidence>
<feature type="transmembrane region" description="Helical" evidence="3">
    <location>
        <begin position="70"/>
        <end position="92"/>
    </location>
</feature>
<dbReference type="RefSeq" id="WP_175750627.1">
    <property type="nucleotide sequence ID" value="NZ_CADETT010000003.1"/>
</dbReference>
<evidence type="ECO:0000256" key="2">
    <source>
        <dbReference type="SAM" id="MobiDB-lite"/>
    </source>
</evidence>
<feature type="transmembrane region" description="Helical" evidence="3">
    <location>
        <begin position="429"/>
        <end position="451"/>
    </location>
</feature>
<dbReference type="InterPro" id="IPR001927">
    <property type="entry name" value="Na/Gal_symport"/>
</dbReference>
<dbReference type="Gene3D" id="1.20.1250.20">
    <property type="entry name" value="MFS general substrate transporter like domains"/>
    <property type="match status" value="2"/>
</dbReference>
<dbReference type="GO" id="GO:0006814">
    <property type="term" value="P:sodium ion transport"/>
    <property type="evidence" value="ECO:0007669"/>
    <property type="project" value="InterPro"/>
</dbReference>
<dbReference type="KEGG" id="bann:JFN94_17250"/>
<feature type="transmembrane region" description="Helical" evidence="3">
    <location>
        <begin position="318"/>
        <end position="341"/>
    </location>
</feature>
<dbReference type="GO" id="GO:0005886">
    <property type="term" value="C:plasma membrane"/>
    <property type="evidence" value="ECO:0007669"/>
    <property type="project" value="TreeGrafter"/>
</dbReference>
<reference evidence="4 5" key="1">
    <citation type="submission" date="2020-12" db="EMBL/GenBank/DDBJ databases">
        <title>Complete genome sequence of Burkholderia anthina BJQ0011.</title>
        <authorList>
            <person name="Xu Y."/>
        </authorList>
    </citation>
    <scope>NUCLEOTIDE SEQUENCE [LARGE SCALE GENOMIC DNA]</scope>
    <source>
        <strain evidence="4 5">BJQ0011</strain>
    </source>
</reference>
<evidence type="ECO:0000256" key="3">
    <source>
        <dbReference type="SAM" id="Phobius"/>
    </source>
</evidence>
<dbReference type="EMBL" id="CP066770">
    <property type="protein sequence ID" value="QQK05657.1"/>
    <property type="molecule type" value="Genomic_DNA"/>
</dbReference>
<evidence type="ECO:0000313" key="4">
    <source>
        <dbReference type="EMBL" id="QQK05657.1"/>
    </source>
</evidence>
<comment type="similarity">
    <text evidence="1">Belongs to the sodium:galactoside symporter (TC 2.A.2) family.</text>
</comment>
<proteinExistence type="inferred from homology"/>
<feature type="transmembrane region" description="Helical" evidence="3">
    <location>
        <begin position="34"/>
        <end position="58"/>
    </location>
</feature>
<dbReference type="PANTHER" id="PTHR11328">
    <property type="entry name" value="MAJOR FACILITATOR SUPERFAMILY DOMAIN-CONTAINING PROTEIN"/>
    <property type="match status" value="1"/>
</dbReference>
<dbReference type="Pfam" id="PF13347">
    <property type="entry name" value="MFS_2"/>
    <property type="match status" value="1"/>
</dbReference>
<feature type="transmembrane region" description="Helical" evidence="3">
    <location>
        <begin position="129"/>
        <end position="149"/>
    </location>
</feature>
<dbReference type="GO" id="GO:0008643">
    <property type="term" value="P:carbohydrate transport"/>
    <property type="evidence" value="ECO:0007669"/>
    <property type="project" value="InterPro"/>
</dbReference>
<gene>
    <name evidence="4" type="ORF">JFN94_17250</name>
</gene>
<dbReference type="Proteomes" id="UP000596205">
    <property type="component" value="Chromosome 2"/>
</dbReference>
<protein>
    <submittedName>
        <fullName evidence="4">MFS transporter</fullName>
    </submittedName>
</protein>
<feature type="transmembrane region" description="Helical" evidence="3">
    <location>
        <begin position="252"/>
        <end position="275"/>
    </location>
</feature>
<dbReference type="SUPFAM" id="SSF103473">
    <property type="entry name" value="MFS general substrate transporter"/>
    <property type="match status" value="1"/>
</dbReference>
<name>A0A7T7AKD8_9BURK</name>
<sequence>MTAAHSDSVALPDSTTPAATRPESKARLALRTRLAFGMGDFGLNLYWQATTLYLLYYYTDVVGLSPVTAGWIFSGAVLWDALCDPVVGYVANRTRTRWGRYRPYLLYGCVPLAVSFVAMFVPAGMAGGIGLTAFVLGTHVLFRTAYTVLSMPYDSLMATLTDDSRERGSLAAYRMICASTAGVVVALSMLKLVHVFGPTDERHGFLVVAIVYAAASLPVLLFTFCCTAERIGADAHPISVREAFAAVSRNRAFLLICGMSIALFAASTVMSKMLPYLLKYVLHREDLIGTALGVVALQAFVAIPFWAWIMRRTSKRRVALLGCGFTIAGNAMLGALGLQGIGVPSFLVALGVIGFGTAATSLSLWAMIPDTVEYGQWRTGVRGEGTLFGVVAFVRKAALAIAVAGIGHVFGAIGFVANQPQSKAAIDGMWALQWQGPAVLLGIAALFAYCYPVSPDLHGKIVRDLHAGRTHPSA</sequence>
<feature type="transmembrane region" description="Helical" evidence="3">
    <location>
        <begin position="205"/>
        <end position="231"/>
    </location>
</feature>
<dbReference type="NCBIfam" id="TIGR00792">
    <property type="entry name" value="gph"/>
    <property type="match status" value="1"/>
</dbReference>
<dbReference type="InterPro" id="IPR039672">
    <property type="entry name" value="MFS_2"/>
</dbReference>
<feature type="transmembrane region" description="Helical" evidence="3">
    <location>
        <begin position="170"/>
        <end position="193"/>
    </location>
</feature>
<feature type="region of interest" description="Disordered" evidence="2">
    <location>
        <begin position="1"/>
        <end position="24"/>
    </location>
</feature>
<dbReference type="GO" id="GO:0015293">
    <property type="term" value="F:symporter activity"/>
    <property type="evidence" value="ECO:0007669"/>
    <property type="project" value="InterPro"/>
</dbReference>
<keyword evidence="3" id="KW-0812">Transmembrane</keyword>
<dbReference type="AlphaFoldDB" id="A0A7T7AKD8"/>
<dbReference type="CDD" id="cd17332">
    <property type="entry name" value="MFS_MelB_like"/>
    <property type="match status" value="1"/>
</dbReference>
<evidence type="ECO:0000313" key="5">
    <source>
        <dbReference type="Proteomes" id="UP000596205"/>
    </source>
</evidence>
<dbReference type="PANTHER" id="PTHR11328:SF24">
    <property type="entry name" value="MAJOR FACILITATOR SUPERFAMILY (MFS) PROFILE DOMAIN-CONTAINING PROTEIN"/>
    <property type="match status" value="1"/>
</dbReference>
<feature type="transmembrane region" description="Helical" evidence="3">
    <location>
        <begin position="287"/>
        <end position="309"/>
    </location>
</feature>
<feature type="transmembrane region" description="Helical" evidence="3">
    <location>
        <begin position="104"/>
        <end position="123"/>
    </location>
</feature>
<keyword evidence="3" id="KW-0472">Membrane</keyword>
<dbReference type="InterPro" id="IPR036259">
    <property type="entry name" value="MFS_trans_sf"/>
</dbReference>
<keyword evidence="3" id="KW-1133">Transmembrane helix</keyword>